<feature type="transmembrane region" description="Helical" evidence="4">
    <location>
        <begin position="166"/>
        <end position="184"/>
    </location>
</feature>
<dbReference type="Pfam" id="PF07730">
    <property type="entry name" value="HisKA_3"/>
    <property type="match status" value="1"/>
</dbReference>
<feature type="domain" description="Signal transduction histidine kinase subgroup 3 dimerisation and phosphoacceptor" evidence="5">
    <location>
        <begin position="204"/>
        <end position="268"/>
    </location>
</feature>
<keyword evidence="4" id="KW-0812">Transmembrane</keyword>
<dbReference type="GO" id="GO:0016301">
    <property type="term" value="F:kinase activity"/>
    <property type="evidence" value="ECO:0007669"/>
    <property type="project" value="UniProtKB-KW"/>
</dbReference>
<dbReference type="InterPro" id="IPR011712">
    <property type="entry name" value="Sig_transdc_His_kin_sub3_dim/P"/>
</dbReference>
<dbReference type="InterPro" id="IPR036890">
    <property type="entry name" value="HATPase_C_sf"/>
</dbReference>
<evidence type="ECO:0000313" key="7">
    <source>
        <dbReference type="Proteomes" id="UP001372244"/>
    </source>
</evidence>
<feature type="transmembrane region" description="Helical" evidence="4">
    <location>
        <begin position="141"/>
        <end position="160"/>
    </location>
</feature>
<evidence type="ECO:0000256" key="2">
    <source>
        <dbReference type="ARBA" id="ARBA00022777"/>
    </source>
</evidence>
<evidence type="ECO:0000259" key="5">
    <source>
        <dbReference type="Pfam" id="PF07730"/>
    </source>
</evidence>
<evidence type="ECO:0000313" key="6">
    <source>
        <dbReference type="EMBL" id="MEJ4138241.1"/>
    </source>
</evidence>
<keyword evidence="4" id="KW-0472">Membrane</keyword>
<dbReference type="Proteomes" id="UP001372244">
    <property type="component" value="Unassembled WGS sequence"/>
</dbReference>
<protein>
    <submittedName>
        <fullName evidence="6">Histidine kinase</fullName>
    </submittedName>
</protein>
<organism evidence="6 7">
    <name type="scientific">Corynebacterium marquesiae</name>
    <dbReference type="NCBI Taxonomy" id="2913503"/>
    <lineage>
        <taxon>Bacteria</taxon>
        <taxon>Bacillati</taxon>
        <taxon>Actinomycetota</taxon>
        <taxon>Actinomycetes</taxon>
        <taxon>Mycobacteriales</taxon>
        <taxon>Corynebacteriaceae</taxon>
        <taxon>Corynebacterium</taxon>
    </lineage>
</organism>
<gene>
    <name evidence="6" type="ORF">V5S76_03810</name>
</gene>
<dbReference type="CDD" id="cd16917">
    <property type="entry name" value="HATPase_UhpB-NarQ-NarX-like"/>
    <property type="match status" value="1"/>
</dbReference>
<reference evidence="6 7" key="1">
    <citation type="submission" date="2024-02" db="EMBL/GenBank/DDBJ databases">
        <title>Whole genome sequencing and characterization of Corynebacterium isolated from the ocular surface of dry eye disease sufferers.</title>
        <authorList>
            <person name="Naqvi M."/>
        </authorList>
    </citation>
    <scope>NUCLEOTIDE SEQUENCE [LARGE SCALE GENOMIC DNA]</scope>
    <source>
        <strain evidence="6 7">PCR27</strain>
    </source>
</reference>
<evidence type="ECO:0000256" key="3">
    <source>
        <dbReference type="ARBA" id="ARBA00023012"/>
    </source>
</evidence>
<feature type="transmembrane region" description="Helical" evidence="4">
    <location>
        <begin position="68"/>
        <end position="89"/>
    </location>
</feature>
<proteinExistence type="predicted"/>
<comment type="caution">
    <text evidence="6">The sequence shown here is derived from an EMBL/GenBank/DDBJ whole genome shotgun (WGS) entry which is preliminary data.</text>
</comment>
<dbReference type="SUPFAM" id="SSF103473">
    <property type="entry name" value="MFS general substrate transporter"/>
    <property type="match status" value="1"/>
</dbReference>
<dbReference type="InterPro" id="IPR050482">
    <property type="entry name" value="Sensor_HK_TwoCompSys"/>
</dbReference>
<dbReference type="InterPro" id="IPR036259">
    <property type="entry name" value="MFS_trans_sf"/>
</dbReference>
<accession>A0ABU8P332</accession>
<feature type="transmembrane region" description="Helical" evidence="4">
    <location>
        <begin position="101"/>
        <end position="129"/>
    </location>
</feature>
<feature type="transmembrane region" description="Helical" evidence="4">
    <location>
        <begin position="32"/>
        <end position="56"/>
    </location>
</feature>
<dbReference type="SUPFAM" id="SSF55874">
    <property type="entry name" value="ATPase domain of HSP90 chaperone/DNA topoisomerase II/histidine kinase"/>
    <property type="match status" value="1"/>
</dbReference>
<dbReference type="Gene3D" id="1.20.5.1930">
    <property type="match status" value="1"/>
</dbReference>
<evidence type="ECO:0000256" key="1">
    <source>
        <dbReference type="ARBA" id="ARBA00022679"/>
    </source>
</evidence>
<dbReference type="PANTHER" id="PTHR24421">
    <property type="entry name" value="NITRATE/NITRITE SENSOR PROTEIN NARX-RELATED"/>
    <property type="match status" value="1"/>
</dbReference>
<dbReference type="EMBL" id="JBAHUZ010000005">
    <property type="protein sequence ID" value="MEJ4138241.1"/>
    <property type="molecule type" value="Genomic_DNA"/>
</dbReference>
<sequence>MDDHLSRRLPGAALPRQGAPLMGPFRDPWRGFSLNSALFASVWLVFLVPGLVMTFAAPGTTLTERIGASACVLAFSAVYFFSFGAVGYYPRGWRLGQRIGLYWVSLAAIAAISIGFFGIIAVTFVPYLAALLGFNLPLRRALALTLLVGTVLATTTWFFAPESTGWALIVLFVWPILLVLLGTFSQREDSRAELEHELDLARQREDIATDVHDLLGHSLTVINLKSELARRLIDSDPQRAQQELQEVSTLSRRGLAEVRSTVTRMRMPTFEGEIHAAQRALETAGIASHLPSAAKSAGLYDAEFSWALRELSTNVVRHSGAAHCWVQVTDHQLQVVDDGCGFDADESLSRAHGGIVGLRKRITDAGGQLLFAHRNGCTLALVTMNGDTDFLPLTTAGGSGND</sequence>
<name>A0ABU8P332_9CORY</name>
<keyword evidence="4" id="KW-1133">Transmembrane helix</keyword>
<keyword evidence="7" id="KW-1185">Reference proteome</keyword>
<keyword evidence="3" id="KW-0902">Two-component regulatory system</keyword>
<dbReference type="Gene3D" id="3.30.565.10">
    <property type="entry name" value="Histidine kinase-like ATPase, C-terminal domain"/>
    <property type="match status" value="1"/>
</dbReference>
<keyword evidence="1" id="KW-0808">Transferase</keyword>
<evidence type="ECO:0000256" key="4">
    <source>
        <dbReference type="SAM" id="Phobius"/>
    </source>
</evidence>
<keyword evidence="2 6" id="KW-0418">Kinase</keyword>
<dbReference type="PANTHER" id="PTHR24421:SF63">
    <property type="entry name" value="SENSOR HISTIDINE KINASE DESK"/>
    <property type="match status" value="1"/>
</dbReference>